<comment type="function">
    <text evidence="7 8">Key enzyme in folate metabolism. Catalyzes an essential reaction for de novo glycine and purine synthesis, and for DNA precursor synthesis.</text>
</comment>
<evidence type="ECO:0000256" key="6">
    <source>
        <dbReference type="ARBA" id="ARBA00023002"/>
    </source>
</evidence>
<evidence type="ECO:0000256" key="3">
    <source>
        <dbReference type="ARBA" id="ARBA00012856"/>
    </source>
</evidence>
<dbReference type="Pfam" id="PF00186">
    <property type="entry name" value="DHFR_1"/>
    <property type="match status" value="1"/>
</dbReference>
<dbReference type="AlphaFoldDB" id="A0A2A5WDL9"/>
<evidence type="ECO:0000256" key="2">
    <source>
        <dbReference type="ARBA" id="ARBA00009539"/>
    </source>
</evidence>
<dbReference type="PIRSF" id="PIRSF000194">
    <property type="entry name" value="DHFR"/>
    <property type="match status" value="1"/>
</dbReference>
<evidence type="ECO:0000313" key="11">
    <source>
        <dbReference type="Proteomes" id="UP000219329"/>
    </source>
</evidence>
<dbReference type="GO" id="GO:0070401">
    <property type="term" value="F:NADP+ binding"/>
    <property type="evidence" value="ECO:0007669"/>
    <property type="project" value="UniProtKB-ARBA"/>
</dbReference>
<evidence type="ECO:0000256" key="8">
    <source>
        <dbReference type="PIRNR" id="PIRNR000194"/>
    </source>
</evidence>
<dbReference type="GO" id="GO:0046655">
    <property type="term" value="P:folic acid metabolic process"/>
    <property type="evidence" value="ECO:0007669"/>
    <property type="project" value="TreeGrafter"/>
</dbReference>
<name>A0A2A5WDL9_9GAMM</name>
<dbReference type="FunFam" id="3.40.430.10:FF:000001">
    <property type="entry name" value="Dihydrofolate reductase"/>
    <property type="match status" value="1"/>
</dbReference>
<dbReference type="CDD" id="cd00209">
    <property type="entry name" value="DHFR"/>
    <property type="match status" value="1"/>
</dbReference>
<gene>
    <name evidence="10" type="ORF">CNF02_04325</name>
</gene>
<dbReference type="EC" id="1.5.1.3" evidence="3 8"/>
<protein>
    <recommendedName>
        <fullName evidence="3 8">Dihydrofolate reductase</fullName>
        <ecNumber evidence="3 8">1.5.1.3</ecNumber>
    </recommendedName>
</protein>
<dbReference type="PANTHER" id="PTHR48069:SF3">
    <property type="entry name" value="DIHYDROFOLATE REDUCTASE"/>
    <property type="match status" value="1"/>
</dbReference>
<dbReference type="InterPro" id="IPR001796">
    <property type="entry name" value="DHFR_dom"/>
</dbReference>
<keyword evidence="6 8" id="KW-0560">Oxidoreductase</keyword>
<proteinExistence type="inferred from homology"/>
<dbReference type="PROSITE" id="PS51330">
    <property type="entry name" value="DHFR_2"/>
    <property type="match status" value="1"/>
</dbReference>
<dbReference type="GO" id="GO:0006730">
    <property type="term" value="P:one-carbon metabolic process"/>
    <property type="evidence" value="ECO:0007669"/>
    <property type="project" value="UniProtKB-KW"/>
</dbReference>
<dbReference type="GO" id="GO:0046452">
    <property type="term" value="P:dihydrofolate metabolic process"/>
    <property type="evidence" value="ECO:0007669"/>
    <property type="project" value="TreeGrafter"/>
</dbReference>
<keyword evidence="4 8" id="KW-0554">One-carbon metabolism</keyword>
<dbReference type="Gene3D" id="3.40.430.10">
    <property type="entry name" value="Dihydrofolate Reductase, subunit A"/>
    <property type="match status" value="1"/>
</dbReference>
<evidence type="ECO:0000256" key="7">
    <source>
        <dbReference type="ARBA" id="ARBA00025067"/>
    </source>
</evidence>
<evidence type="ECO:0000259" key="9">
    <source>
        <dbReference type="PROSITE" id="PS51330"/>
    </source>
</evidence>
<keyword evidence="5 8" id="KW-0521">NADP</keyword>
<accession>A0A2A5WDL9</accession>
<comment type="caution">
    <text evidence="10">The sequence shown here is derived from an EMBL/GenBank/DDBJ whole genome shotgun (WGS) entry which is preliminary data.</text>
</comment>
<sequence length="170" mass="19220">MNLALICAMAENRTIGRNNSLPWRLPEDLKYFKRTTMGKSIIMGRKTWESIGRPLPGRTNIVISRDSNYEAEGAKVVNSLGAAINFAENLAATDGSKEAFIIGGAGLYKEALPLAERFYLTRVHAEVEGDIFLAEFNEDEWEEVSREYFRKSETNPYDYTICLLQRQSAN</sequence>
<dbReference type="PRINTS" id="PR00070">
    <property type="entry name" value="DHFR"/>
</dbReference>
<evidence type="ECO:0000256" key="5">
    <source>
        <dbReference type="ARBA" id="ARBA00022857"/>
    </source>
</evidence>
<dbReference type="Proteomes" id="UP000219329">
    <property type="component" value="Unassembled WGS sequence"/>
</dbReference>
<evidence type="ECO:0000256" key="1">
    <source>
        <dbReference type="ARBA" id="ARBA00004903"/>
    </source>
</evidence>
<comment type="catalytic activity">
    <reaction evidence="8">
        <text>(6S)-5,6,7,8-tetrahydrofolate + NADP(+) = 7,8-dihydrofolate + NADPH + H(+)</text>
        <dbReference type="Rhea" id="RHEA:15009"/>
        <dbReference type="ChEBI" id="CHEBI:15378"/>
        <dbReference type="ChEBI" id="CHEBI:57451"/>
        <dbReference type="ChEBI" id="CHEBI:57453"/>
        <dbReference type="ChEBI" id="CHEBI:57783"/>
        <dbReference type="ChEBI" id="CHEBI:58349"/>
        <dbReference type="EC" id="1.5.1.3"/>
    </reaction>
</comment>
<comment type="pathway">
    <text evidence="1 8">Cofactor biosynthesis; tetrahydrofolate biosynthesis; 5,6,7,8-tetrahydrofolate from 7,8-dihydrofolate: step 1/1.</text>
</comment>
<dbReference type="SUPFAM" id="SSF53597">
    <property type="entry name" value="Dihydrofolate reductase-like"/>
    <property type="match status" value="1"/>
</dbReference>
<organism evidence="10 11">
    <name type="scientific">OM182 bacterium MED-G28</name>
    <dbReference type="NCBI Taxonomy" id="1986256"/>
    <lineage>
        <taxon>Bacteria</taxon>
        <taxon>Pseudomonadati</taxon>
        <taxon>Pseudomonadota</taxon>
        <taxon>Gammaproteobacteria</taxon>
        <taxon>OMG group</taxon>
        <taxon>OM182 clade</taxon>
    </lineage>
</organism>
<dbReference type="UniPathway" id="UPA00077">
    <property type="reaction ID" value="UER00158"/>
</dbReference>
<reference evidence="10 11" key="1">
    <citation type="submission" date="2017-08" db="EMBL/GenBank/DDBJ databases">
        <title>Fine stratification of microbial communities through a metagenomic profile of the photic zone.</title>
        <authorList>
            <person name="Haro-Moreno J.M."/>
            <person name="Lopez-Perez M."/>
            <person name="De La Torre J."/>
            <person name="Picazo A."/>
            <person name="Camacho A."/>
            <person name="Rodriguez-Valera F."/>
        </authorList>
    </citation>
    <scope>NUCLEOTIDE SEQUENCE [LARGE SCALE GENOMIC DNA]</scope>
    <source>
        <strain evidence="10">MED-G28</strain>
    </source>
</reference>
<dbReference type="PANTHER" id="PTHR48069">
    <property type="entry name" value="DIHYDROFOLATE REDUCTASE"/>
    <property type="match status" value="1"/>
</dbReference>
<comment type="similarity">
    <text evidence="2 8">Belongs to the dihydrofolate reductase family.</text>
</comment>
<dbReference type="GO" id="GO:0005829">
    <property type="term" value="C:cytosol"/>
    <property type="evidence" value="ECO:0007669"/>
    <property type="project" value="TreeGrafter"/>
</dbReference>
<dbReference type="EMBL" id="NTJZ01000003">
    <property type="protein sequence ID" value="PDH34590.1"/>
    <property type="molecule type" value="Genomic_DNA"/>
</dbReference>
<evidence type="ECO:0000313" key="10">
    <source>
        <dbReference type="EMBL" id="PDH34590.1"/>
    </source>
</evidence>
<dbReference type="GO" id="GO:0046654">
    <property type="term" value="P:tetrahydrofolate biosynthetic process"/>
    <property type="evidence" value="ECO:0007669"/>
    <property type="project" value="UniProtKB-UniPathway"/>
</dbReference>
<feature type="domain" description="DHFR" evidence="9">
    <location>
        <begin position="2"/>
        <end position="166"/>
    </location>
</feature>
<dbReference type="InterPro" id="IPR012259">
    <property type="entry name" value="DHFR"/>
</dbReference>
<dbReference type="InterPro" id="IPR024072">
    <property type="entry name" value="DHFR-like_dom_sf"/>
</dbReference>
<dbReference type="GO" id="GO:0004146">
    <property type="term" value="F:dihydrofolate reductase activity"/>
    <property type="evidence" value="ECO:0007669"/>
    <property type="project" value="UniProtKB-EC"/>
</dbReference>
<evidence type="ECO:0000256" key="4">
    <source>
        <dbReference type="ARBA" id="ARBA00022563"/>
    </source>
</evidence>